<evidence type="ECO:0000256" key="1">
    <source>
        <dbReference type="SAM" id="MobiDB-lite"/>
    </source>
</evidence>
<accession>A0A914CCQ8</accession>
<organism evidence="2 3">
    <name type="scientific">Acrobeloides nanus</name>
    <dbReference type="NCBI Taxonomy" id="290746"/>
    <lineage>
        <taxon>Eukaryota</taxon>
        <taxon>Metazoa</taxon>
        <taxon>Ecdysozoa</taxon>
        <taxon>Nematoda</taxon>
        <taxon>Chromadorea</taxon>
        <taxon>Rhabditida</taxon>
        <taxon>Tylenchina</taxon>
        <taxon>Cephalobomorpha</taxon>
        <taxon>Cephaloboidea</taxon>
        <taxon>Cephalobidae</taxon>
        <taxon>Acrobeloides</taxon>
    </lineage>
</organism>
<evidence type="ECO:0000313" key="3">
    <source>
        <dbReference type="WBParaSite" id="ACRNAN_Path_881.g3384.t1"/>
    </source>
</evidence>
<reference evidence="3" key="1">
    <citation type="submission" date="2022-11" db="UniProtKB">
        <authorList>
            <consortium name="WormBaseParasite"/>
        </authorList>
    </citation>
    <scope>IDENTIFICATION</scope>
</reference>
<protein>
    <submittedName>
        <fullName evidence="3">Uncharacterized protein</fullName>
    </submittedName>
</protein>
<dbReference type="Proteomes" id="UP000887540">
    <property type="component" value="Unplaced"/>
</dbReference>
<dbReference type="AlphaFoldDB" id="A0A914CCQ8"/>
<dbReference type="WBParaSite" id="ACRNAN_Path_881.g3384.t1">
    <property type="protein sequence ID" value="ACRNAN_Path_881.g3384.t1"/>
    <property type="gene ID" value="ACRNAN_Path_881.g3384"/>
</dbReference>
<feature type="region of interest" description="Disordered" evidence="1">
    <location>
        <begin position="334"/>
        <end position="390"/>
    </location>
</feature>
<keyword evidence="2" id="KW-1185">Reference proteome</keyword>
<name>A0A914CCQ8_9BILA</name>
<evidence type="ECO:0000313" key="2">
    <source>
        <dbReference type="Proteomes" id="UP000887540"/>
    </source>
</evidence>
<sequence length="390" mass="45487">MFLFPTSSCKSEKPKTVRASFGKARKTGLEDGATTHQMNYGKIRRENTSIFTQNSPRIRDDDHVEEIMILWRNDNNGTVAGASTGLNVLDSNSQANMNRIQKLVSESSVNNIELPVHNVPHSTKLNVSFKLEWNKTIEFQPDNNIKIADPLKERRDFDSEKRRFQKNCGVAPRMIESIRPLLYRLVKLENIVFIDIVPGSKSEAKKLEESRQSQISPWLRLLHREPLELDTNSWLQDPNHVVKKIPLVANKINDMNENMIVLDDTKPARDVIKIEPDVSQVEVITISDDDEPMILEAEIPRIATQKSNEYLSEPNQPDWIGEAIWRRASQVVHSPSRISHNNRSHALRHDRSRSNYRCKRRVNRKKRQRFRRRRSRDYYKHHRSRSYDSI</sequence>
<feature type="compositionally biased region" description="Basic residues" evidence="1">
    <location>
        <begin position="354"/>
        <end position="384"/>
    </location>
</feature>
<proteinExistence type="predicted"/>